<keyword evidence="1" id="KW-1133">Transmembrane helix</keyword>
<reference evidence="3" key="3">
    <citation type="submission" date="2018-04" db="EMBL/GenBank/DDBJ databases">
        <authorList>
            <person name="Sheh A."/>
            <person name="Shen Z."/>
            <person name="Mannion A.J."/>
            <person name="Fox J.G."/>
        </authorList>
    </citation>
    <scope>NUCLEOTIDE SEQUENCE</scope>
    <source>
        <strain evidence="3">MIT 97-6194</strain>
    </source>
</reference>
<evidence type="ECO:0000313" key="5">
    <source>
        <dbReference type="Proteomes" id="UP000477070"/>
    </source>
</evidence>
<evidence type="ECO:0000313" key="3">
    <source>
        <dbReference type="EMBL" id="TLD93641.1"/>
    </source>
</evidence>
<comment type="caution">
    <text evidence="3">The sequence shown here is derived from an EMBL/GenBank/DDBJ whole genome shotgun (WGS) entry which is preliminary data.</text>
</comment>
<feature type="transmembrane region" description="Helical" evidence="1">
    <location>
        <begin position="123"/>
        <end position="152"/>
    </location>
</feature>
<dbReference type="Proteomes" id="UP000029714">
    <property type="component" value="Unassembled WGS sequence"/>
</dbReference>
<keyword evidence="1" id="KW-0472">Membrane</keyword>
<feature type="transmembrane region" description="Helical" evidence="1">
    <location>
        <begin position="22"/>
        <end position="41"/>
    </location>
</feature>
<feature type="transmembrane region" description="Helical" evidence="1">
    <location>
        <begin position="81"/>
        <end position="102"/>
    </location>
</feature>
<evidence type="ECO:0000313" key="2">
    <source>
        <dbReference type="EMBL" id="MWV68900.1"/>
    </source>
</evidence>
<feature type="transmembrane region" description="Helical" evidence="1">
    <location>
        <begin position="53"/>
        <end position="69"/>
    </location>
</feature>
<dbReference type="EMBL" id="QBIU01000001">
    <property type="protein sequence ID" value="MWV68900.1"/>
    <property type="molecule type" value="Genomic_DNA"/>
</dbReference>
<evidence type="ECO:0000313" key="4">
    <source>
        <dbReference type="Proteomes" id="UP000029714"/>
    </source>
</evidence>
<dbReference type="RefSeq" id="WP_034573206.1">
    <property type="nucleotide sequence ID" value="NZ_JRMP02000013.1"/>
</dbReference>
<organism evidence="3 4">
    <name type="scientific">Helicobacter saguini</name>
    <dbReference type="NCBI Taxonomy" id="1548018"/>
    <lineage>
        <taxon>Bacteria</taxon>
        <taxon>Pseudomonadati</taxon>
        <taxon>Campylobacterota</taxon>
        <taxon>Epsilonproteobacteria</taxon>
        <taxon>Campylobacterales</taxon>
        <taxon>Helicobacteraceae</taxon>
        <taxon>Helicobacter</taxon>
    </lineage>
</organism>
<keyword evidence="4" id="KW-1185">Reference proteome</keyword>
<reference evidence="3 4" key="1">
    <citation type="journal article" date="2014" name="Genome Announc.">
        <title>Draft genome sequences of eight enterohepatic helicobacter species isolated from both laboratory and wild rodents.</title>
        <authorList>
            <person name="Sheh A."/>
            <person name="Shen Z."/>
            <person name="Fox J.G."/>
        </authorList>
    </citation>
    <scope>NUCLEOTIDE SEQUENCE [LARGE SCALE GENOMIC DNA]</scope>
    <source>
        <strain evidence="3 4">MIT 97-6194</strain>
    </source>
</reference>
<gene>
    <name evidence="2" type="ORF">DCO61_02380</name>
    <name evidence="3" type="ORF">LS64_008415</name>
</gene>
<proteinExistence type="predicted"/>
<name>A0A4U8T2J9_9HELI</name>
<reference evidence="3 4" key="2">
    <citation type="journal article" date="2016" name="Infect. Immun.">
        <title>Helicobacter saguini, a Novel Helicobacter Isolated from Cotton-Top Tamarins with Ulcerative Colitis, Has Proinflammatory Properties and Induces Typhlocolitis and Dysplasia in Gnotobiotic IL-10-/- Mice.</title>
        <authorList>
            <person name="Shen Z."/>
            <person name="Mannion A."/>
            <person name="Whary M.T."/>
            <person name="Muthupalani S."/>
            <person name="Sheh A."/>
            <person name="Feng Y."/>
            <person name="Gong G."/>
            <person name="Vandamme P."/>
            <person name="Holcombe H.R."/>
            <person name="Paster B.J."/>
            <person name="Fox J.G."/>
        </authorList>
    </citation>
    <scope>NUCLEOTIDE SEQUENCE [LARGE SCALE GENOMIC DNA]</scope>
    <source>
        <strain evidence="3 4">MIT 97-6194</strain>
    </source>
</reference>
<sequence>MNLENLGLIDIDEITNLLQVDFLGFLAAFGIFIAVIIFNALFFNYKVYSFPKFFAWFIASIITFIYILNDDVNSNLLAINLNAQVILSFLTNATMLVCALLSKILNTPQKRGKNYGKHGWYKILVIILGFIVRVAFYSAFNIALFVFALFFYL</sequence>
<dbReference type="STRING" id="1548018.LS64_11525"/>
<dbReference type="Proteomes" id="UP000477070">
    <property type="component" value="Unassembled WGS sequence"/>
</dbReference>
<dbReference type="EMBL" id="JRMP02000013">
    <property type="protein sequence ID" value="TLD93641.1"/>
    <property type="molecule type" value="Genomic_DNA"/>
</dbReference>
<evidence type="ECO:0000256" key="1">
    <source>
        <dbReference type="SAM" id="Phobius"/>
    </source>
</evidence>
<protein>
    <submittedName>
        <fullName evidence="3">Uncharacterized protein</fullName>
    </submittedName>
</protein>
<keyword evidence="1" id="KW-0812">Transmembrane</keyword>
<dbReference type="AlphaFoldDB" id="A0A4U8T2J9"/>
<accession>A0A4U8T2J9</accession>
<reference evidence="2 5" key="4">
    <citation type="submission" date="2019-12" db="EMBL/GenBank/DDBJ databases">
        <title>Multi-Generational Helicobacter saguini Isolates.</title>
        <authorList>
            <person name="Mannion A."/>
            <person name="Shen Z."/>
            <person name="Fox J.G."/>
        </authorList>
    </citation>
    <scope>NUCLEOTIDE SEQUENCE [LARGE SCALE GENOMIC DNA]</scope>
    <source>
        <strain evidence="2">16-048</strain>
        <strain evidence="5">16-048 (F4)</strain>
    </source>
</reference>